<dbReference type="InterPro" id="IPR008928">
    <property type="entry name" value="6-hairpin_glycosidase_sf"/>
</dbReference>
<gene>
    <name evidence="4" type="ORF">K4G66_20955</name>
</gene>
<accession>A0AA49GIJ2</accession>
<dbReference type="Pfam" id="PF08531">
    <property type="entry name" value="Bac_rhamnosid_N"/>
    <property type="match status" value="1"/>
</dbReference>
<dbReference type="Gene3D" id="2.60.420.10">
    <property type="entry name" value="Maltose phosphorylase, domain 3"/>
    <property type="match status" value="1"/>
</dbReference>
<reference evidence="4" key="1">
    <citation type="journal article" date="2023" name="Comput. Struct. Biotechnol. J.">
        <title>Discovery of a novel marine Bacteroidetes with a rich repertoire of carbohydrate-active enzymes.</title>
        <authorList>
            <person name="Chen B."/>
            <person name="Liu G."/>
            <person name="Chen Q."/>
            <person name="Wang H."/>
            <person name="Liu L."/>
            <person name="Tang K."/>
        </authorList>
    </citation>
    <scope>NUCLEOTIDE SEQUENCE</scope>
    <source>
        <strain evidence="4">TK19036</strain>
    </source>
</reference>
<keyword evidence="1" id="KW-0732">Signal</keyword>
<dbReference type="Gene3D" id="2.60.120.260">
    <property type="entry name" value="Galactose-binding domain-like"/>
    <property type="match status" value="2"/>
</dbReference>
<organism evidence="4">
    <name type="scientific">Roseihalotalea indica</name>
    <dbReference type="NCBI Taxonomy" id="2867963"/>
    <lineage>
        <taxon>Bacteria</taxon>
        <taxon>Pseudomonadati</taxon>
        <taxon>Bacteroidota</taxon>
        <taxon>Cytophagia</taxon>
        <taxon>Cytophagales</taxon>
        <taxon>Catalimonadaceae</taxon>
        <taxon>Roseihalotalea</taxon>
    </lineage>
</organism>
<dbReference type="EMBL" id="CP120682">
    <property type="protein sequence ID" value="WKN34847.1"/>
    <property type="molecule type" value="Genomic_DNA"/>
</dbReference>
<sequence length="783" mass="88388">MKQLLAILLLLITYGAHAQFGSPRPEQEWKAQWVTVPEIDENGAGLYLFRKTVTLEAVPDTFKVHVSADNRYKLYVNESLVSVGPSLGDLKHWNYETVDLASYLQVGENIIAAKVWNEGRFKAVAQFSWKTGFIMQGASEPTEVVNSNESWLCTQDKSYSPLTQNIRGYYAAGAGDLIDMHDQVKDWQKLAFDDSQWKPAKPVFEQETRGFGFRQRDGWQLTSSILPQMELSPERLSKTRRSEGVTVPDVFPAQKASVRIPGQTTAKILLDQTFLTNAYFTLLFSGGENSNITITYSEGLYDENGEKGDRDIIEGKTIMGRRDSIISDGTTNQNFTSLAYRTYRYVELTVNTKDSPLVIEDVYGTFTGYPFELNAQLNSEADELNDMLQVGWRTARLCAVDTYMDCPYYERLQYIGDTRIQHFVSFYNSGDDRLAKNALNLMDYSRQADGYTLSRYPDTQNQVIPTYSLWYISMLYNYMMYGTDADFVKDKLLSSRQILNYFISYLNTDGSLKNVPGWNFTDWVPQWNFGTAPASEDGSSALMDLQLLLSLQSAIQLEEYAGSQEFADLYQSYARQVSQTIKSKYWDSSRTLFADTPDKKLFSQHANSLAILAGLVEAEEAQKIGETMVADTSLAPASIYFKYYLHQALAKAGLGDDYLSWLGIWRKNMELGLTTWGETSQVESTRSDCHAWGASPNIEFFRIVLGIESDAPNFEKVKIEPHLGEVPAISGEMPHPKGTIAVNYDNTGNSLKAEIILPEGTEGTFLWKDKTHELKSGKNKLSL</sequence>
<evidence type="ECO:0000313" key="4">
    <source>
        <dbReference type="EMBL" id="WKN34847.1"/>
    </source>
</evidence>
<dbReference type="GO" id="GO:0005975">
    <property type="term" value="P:carbohydrate metabolic process"/>
    <property type="evidence" value="ECO:0007669"/>
    <property type="project" value="InterPro"/>
</dbReference>
<dbReference type="AlphaFoldDB" id="A0AA49GIJ2"/>
<reference evidence="4" key="2">
    <citation type="journal article" date="2024" name="Antonie Van Leeuwenhoek">
        <title>Roseihalotalea indica gen. nov., sp. nov., a halophilic Bacteroidetes from mesopelagic Southwest Indian Ocean with higher carbohydrate metabolic potential.</title>
        <authorList>
            <person name="Chen B."/>
            <person name="Zhang M."/>
            <person name="Lin D."/>
            <person name="Ye J."/>
            <person name="Tang K."/>
        </authorList>
    </citation>
    <scope>NUCLEOTIDE SEQUENCE</scope>
    <source>
        <strain evidence="4">TK19036</strain>
    </source>
</reference>
<proteinExistence type="predicted"/>
<dbReference type="SUPFAM" id="SSF48208">
    <property type="entry name" value="Six-hairpin glycosidases"/>
    <property type="match status" value="1"/>
</dbReference>
<dbReference type="InterPro" id="IPR035396">
    <property type="entry name" value="Bac_rhamnosid6H"/>
</dbReference>
<feature type="signal peptide" evidence="1">
    <location>
        <begin position="1"/>
        <end position="18"/>
    </location>
</feature>
<feature type="chain" id="PRO_5041342719" evidence="1">
    <location>
        <begin position="19"/>
        <end position="783"/>
    </location>
</feature>
<evidence type="ECO:0000259" key="3">
    <source>
        <dbReference type="Pfam" id="PF17389"/>
    </source>
</evidence>
<dbReference type="InterPro" id="IPR013737">
    <property type="entry name" value="Bac_rhamnosid_N"/>
</dbReference>
<dbReference type="Gene3D" id="1.50.10.10">
    <property type="match status" value="1"/>
</dbReference>
<feature type="domain" description="Bacterial alpha-L-rhamnosidase N-terminal" evidence="2">
    <location>
        <begin position="84"/>
        <end position="203"/>
    </location>
</feature>
<dbReference type="PANTHER" id="PTHR34987:SF2">
    <property type="entry name" value="B, PUTATIVE (AFU_ORTHOLOGUE AFUA_7G05040)-RELATED"/>
    <property type="match status" value="1"/>
</dbReference>
<evidence type="ECO:0000259" key="2">
    <source>
        <dbReference type="Pfam" id="PF08531"/>
    </source>
</evidence>
<dbReference type="Pfam" id="PF17389">
    <property type="entry name" value="Bac_rhamnosid6H"/>
    <property type="match status" value="1"/>
</dbReference>
<name>A0AA49GIJ2_9BACT</name>
<dbReference type="PANTHER" id="PTHR34987">
    <property type="entry name" value="C, PUTATIVE (AFU_ORTHOLOGUE AFUA_3G02880)-RELATED"/>
    <property type="match status" value="1"/>
</dbReference>
<dbReference type="InterPro" id="IPR012341">
    <property type="entry name" value="6hp_glycosidase-like_sf"/>
</dbReference>
<feature type="domain" description="Alpha-L-rhamnosidase six-hairpin glycosidase" evidence="3">
    <location>
        <begin position="376"/>
        <end position="696"/>
    </location>
</feature>
<evidence type="ECO:0000256" key="1">
    <source>
        <dbReference type="SAM" id="SignalP"/>
    </source>
</evidence>
<protein>
    <submittedName>
        <fullName evidence="4">Alpha-L-rhamnosidase N-terminal domain-containing protein</fullName>
    </submittedName>
</protein>